<reference evidence="1 2" key="1">
    <citation type="submission" date="2023-01" db="EMBL/GenBank/DDBJ databases">
        <title>Analysis of 21 Apiospora genomes using comparative genomics revels a genus with tremendous synthesis potential of carbohydrate active enzymes and secondary metabolites.</title>
        <authorList>
            <person name="Sorensen T."/>
        </authorList>
    </citation>
    <scope>NUCLEOTIDE SEQUENCE [LARGE SCALE GENOMIC DNA]</scope>
    <source>
        <strain evidence="1 2">CBS 20057</strain>
    </source>
</reference>
<dbReference type="Proteomes" id="UP001396898">
    <property type="component" value="Unassembled WGS sequence"/>
</dbReference>
<organism evidence="1 2">
    <name type="scientific">Apiospora marii</name>
    <dbReference type="NCBI Taxonomy" id="335849"/>
    <lineage>
        <taxon>Eukaryota</taxon>
        <taxon>Fungi</taxon>
        <taxon>Dikarya</taxon>
        <taxon>Ascomycota</taxon>
        <taxon>Pezizomycotina</taxon>
        <taxon>Sordariomycetes</taxon>
        <taxon>Xylariomycetidae</taxon>
        <taxon>Amphisphaeriales</taxon>
        <taxon>Apiosporaceae</taxon>
        <taxon>Apiospora</taxon>
    </lineage>
</organism>
<evidence type="ECO:0000313" key="2">
    <source>
        <dbReference type="Proteomes" id="UP001396898"/>
    </source>
</evidence>
<proteinExistence type="predicted"/>
<name>A0ABR1SRL6_9PEZI</name>
<gene>
    <name evidence="1" type="ORF">PG991_001276</name>
</gene>
<protein>
    <submittedName>
        <fullName evidence="1">Uncharacterized protein</fullName>
    </submittedName>
</protein>
<dbReference type="EMBL" id="JAQQWI010000003">
    <property type="protein sequence ID" value="KAK8036962.1"/>
    <property type="molecule type" value="Genomic_DNA"/>
</dbReference>
<accession>A0ABR1SRL6</accession>
<keyword evidence="2" id="KW-1185">Reference proteome</keyword>
<comment type="caution">
    <text evidence="1">The sequence shown here is derived from an EMBL/GenBank/DDBJ whole genome shotgun (WGS) entry which is preliminary data.</text>
</comment>
<sequence length="90" mass="10772">MNEKQNPFKPTHVFGHKYAKEDVLRTYIIETAKLREDQFRIETHDNKLQLEVIEPAKLEEKQMKEIIQLFRDTEKQLADDNAVDEQDDQD</sequence>
<evidence type="ECO:0000313" key="1">
    <source>
        <dbReference type="EMBL" id="KAK8036962.1"/>
    </source>
</evidence>